<dbReference type="InterPro" id="IPR050179">
    <property type="entry name" value="Trans_hexapeptide_repeat"/>
</dbReference>
<dbReference type="Proteomes" id="UP000061839">
    <property type="component" value="Chromosome"/>
</dbReference>
<dbReference type="STRING" id="1618207.UM93_14120"/>
<dbReference type="GO" id="GO:0016740">
    <property type="term" value="F:transferase activity"/>
    <property type="evidence" value="ECO:0007669"/>
    <property type="project" value="UniProtKB-KW"/>
</dbReference>
<dbReference type="CDD" id="cd04647">
    <property type="entry name" value="LbH_MAT_like"/>
    <property type="match status" value="1"/>
</dbReference>
<dbReference type="Gene3D" id="2.160.10.10">
    <property type="entry name" value="Hexapeptide repeat proteins"/>
    <property type="match status" value="1"/>
</dbReference>
<name>A0A0D4C3J1_9MICC</name>
<dbReference type="PATRIC" id="fig|1618207.4.peg.2868"/>
<dbReference type="Pfam" id="PF00132">
    <property type="entry name" value="Hexapep"/>
    <property type="match status" value="1"/>
</dbReference>
<protein>
    <recommendedName>
        <fullName evidence="5">Acetyltransferase</fullName>
    </recommendedName>
</protein>
<dbReference type="InterPro" id="IPR018357">
    <property type="entry name" value="Hexapep_transf_CS"/>
</dbReference>
<evidence type="ECO:0008006" key="5">
    <source>
        <dbReference type="Google" id="ProtNLM"/>
    </source>
</evidence>
<dbReference type="AlphaFoldDB" id="A0A0D4C3J1"/>
<dbReference type="InterPro" id="IPR011004">
    <property type="entry name" value="Trimer_LpxA-like_sf"/>
</dbReference>
<dbReference type="HOGENOM" id="CLU_051638_12_3_11"/>
<sequence>MLRIDDYDRLIRRGMKVGSDVDIQHGVVFDFSHCWLIDIEDSVTIAPFAYLLAHDASTKRALGYTVIGRVRICRGAFIGARAVIMPGVTVGEGAVVAAGSVVTKDVPAGAIVGGNPAKVIGSTEEQLARHAELMKQRPNFDVSWTEHGGIDAGMKEEMRSRLADGKGYLV</sequence>
<evidence type="ECO:0000256" key="1">
    <source>
        <dbReference type="ARBA" id="ARBA00022679"/>
    </source>
</evidence>
<dbReference type="KEGG" id="ari:UM93_14120"/>
<keyword evidence="1" id="KW-0808">Transferase</keyword>
<keyword evidence="4" id="KW-1185">Reference proteome</keyword>
<keyword evidence="2" id="KW-0677">Repeat</keyword>
<dbReference type="EMBL" id="CP011005">
    <property type="protein sequence ID" value="AJT43158.1"/>
    <property type="molecule type" value="Genomic_DNA"/>
</dbReference>
<evidence type="ECO:0000256" key="2">
    <source>
        <dbReference type="ARBA" id="ARBA00022737"/>
    </source>
</evidence>
<dbReference type="PROSITE" id="PS00101">
    <property type="entry name" value="HEXAPEP_TRANSFERASES"/>
    <property type="match status" value="1"/>
</dbReference>
<reference evidence="3 4" key="1">
    <citation type="journal article" date="2015" name="Genome Announc.">
        <title>Complete Genome Sequencing of Protease-Producing Novel Arthrobacter sp. Strain IHBB 11108 Using PacBio Single-Molecule Real-Time Sequencing Technology.</title>
        <authorList>
            <person name="Kiran S."/>
            <person name="Swarnkar M.K."/>
            <person name="Pal M."/>
            <person name="Thakur R."/>
            <person name="Tewari R."/>
            <person name="Singh A.K."/>
            <person name="Gulati A."/>
        </authorList>
    </citation>
    <scope>NUCLEOTIDE SEQUENCE [LARGE SCALE GENOMIC DNA]</scope>
    <source>
        <strain evidence="3 4">IHBB 11108</strain>
    </source>
</reference>
<accession>A0A0D4C3J1</accession>
<evidence type="ECO:0000313" key="3">
    <source>
        <dbReference type="EMBL" id="AJT43158.1"/>
    </source>
</evidence>
<evidence type="ECO:0000313" key="4">
    <source>
        <dbReference type="Proteomes" id="UP000061839"/>
    </source>
</evidence>
<dbReference type="InterPro" id="IPR001451">
    <property type="entry name" value="Hexapep"/>
</dbReference>
<organism evidence="3 4">
    <name type="scientific">Psychromicrobium lacuslunae</name>
    <dbReference type="NCBI Taxonomy" id="1618207"/>
    <lineage>
        <taxon>Bacteria</taxon>
        <taxon>Bacillati</taxon>
        <taxon>Actinomycetota</taxon>
        <taxon>Actinomycetes</taxon>
        <taxon>Micrococcales</taxon>
        <taxon>Micrococcaceae</taxon>
        <taxon>Psychromicrobium</taxon>
    </lineage>
</organism>
<dbReference type="SUPFAM" id="SSF51161">
    <property type="entry name" value="Trimeric LpxA-like enzymes"/>
    <property type="match status" value="1"/>
</dbReference>
<proteinExistence type="predicted"/>
<dbReference type="PANTHER" id="PTHR43300">
    <property type="entry name" value="ACETYLTRANSFERASE"/>
    <property type="match status" value="1"/>
</dbReference>
<gene>
    <name evidence="3" type="ORF">UM93_14120</name>
</gene>